<dbReference type="EMBL" id="CABPST010000021">
    <property type="protein sequence ID" value="VVE90769.1"/>
    <property type="molecule type" value="Genomic_DNA"/>
</dbReference>
<organism evidence="1 2">
    <name type="scientific">Pandoraea bronchicola</name>
    <dbReference type="NCBI Taxonomy" id="2508287"/>
    <lineage>
        <taxon>Bacteria</taxon>
        <taxon>Pseudomonadati</taxon>
        <taxon>Pseudomonadota</taxon>
        <taxon>Betaproteobacteria</taxon>
        <taxon>Burkholderiales</taxon>
        <taxon>Burkholderiaceae</taxon>
        <taxon>Pandoraea</taxon>
    </lineage>
</organism>
<name>A0A5E5BY86_9BURK</name>
<gene>
    <name evidence="1" type="ORF">PBR20603_04757</name>
</gene>
<protein>
    <submittedName>
        <fullName evidence="1">Uncharacterized protein</fullName>
    </submittedName>
</protein>
<evidence type="ECO:0000313" key="2">
    <source>
        <dbReference type="Proteomes" id="UP000382040"/>
    </source>
</evidence>
<proteinExistence type="predicted"/>
<reference evidence="1 2" key="1">
    <citation type="submission" date="2019-08" db="EMBL/GenBank/DDBJ databases">
        <authorList>
            <person name="Peeters C."/>
        </authorList>
    </citation>
    <scope>NUCLEOTIDE SEQUENCE [LARGE SCALE GENOMIC DNA]</scope>
    <source>
        <strain evidence="1 2">LMG 20603</strain>
    </source>
</reference>
<evidence type="ECO:0000313" key="1">
    <source>
        <dbReference type="EMBL" id="VVE90769.1"/>
    </source>
</evidence>
<accession>A0A5E5BY86</accession>
<sequence>MSPYEPRPEGLNTDPAPPSIVETLAPADLKAVTFDASQWQLVPKVPTDEMRDAGNVHVRNRSVLYDAWKSMLAASPTPAAQSAGQEAVAWAVYSGIGEMRKHSVHSEKATAVEVASSIKSNTEVRPLYAAPVNGGERAADAPQADVNIAKKRDDDPTHEVLRQIARDVRNTAGGPCDEPQPFDYVLGGWRAACTALTSPAKVGGEYGDAYQGAREDLAIWKKRALEAEELNRRFIAEVNGPTHMGEPATNLHRLMNDPFVAAKAWRALIRPHNSPNNVSERELFMAWQIRENGWDHQDFAIADGRYQRVAIQDDWHVWQARAALSADGGDREDAELYRFLRDQADPDDGPFVMDASGNDLGTGEKLDAALRAAIAAKAKGDA</sequence>
<dbReference type="AlphaFoldDB" id="A0A5E5BY86"/>
<dbReference type="Proteomes" id="UP000382040">
    <property type="component" value="Unassembled WGS sequence"/>
</dbReference>
<keyword evidence="2" id="KW-1185">Reference proteome</keyword>